<evidence type="ECO:0000313" key="2">
    <source>
        <dbReference type="Proteomes" id="UP000789702"/>
    </source>
</evidence>
<name>A0ACA9KQF5_9GLOM</name>
<comment type="caution">
    <text evidence="1">The sequence shown here is derived from an EMBL/GenBank/DDBJ whole genome shotgun (WGS) entry which is preliminary data.</text>
</comment>
<dbReference type="Proteomes" id="UP000789702">
    <property type="component" value="Unassembled WGS sequence"/>
</dbReference>
<proteinExistence type="predicted"/>
<keyword evidence="2" id="KW-1185">Reference proteome</keyword>
<reference evidence="1" key="1">
    <citation type="submission" date="2021-06" db="EMBL/GenBank/DDBJ databases">
        <authorList>
            <person name="Kallberg Y."/>
            <person name="Tangrot J."/>
            <person name="Rosling A."/>
        </authorList>
    </citation>
    <scope>NUCLEOTIDE SEQUENCE</scope>
    <source>
        <strain evidence="1">IL203A</strain>
    </source>
</reference>
<dbReference type="EMBL" id="CAJVPU010001736">
    <property type="protein sequence ID" value="CAG8487398.1"/>
    <property type="molecule type" value="Genomic_DNA"/>
</dbReference>
<sequence length="256" mass="29759">MAPSLRQQYLSWGLLLTPYSSSPIVGTYRSHLFDSTYNVCTFSKYLYYRLKSQILSSSEYFYLLLSELHLYNEATKEDWKQYQEDLVKLTVDNRALTRCWTLSTPDKLNLIWDIIAGAIWRAADKNILKKKVSSSSNNRTRKCKPTKLHKSTVKLGKIIQMVKRFATDGDQSIDIEMLSKKIEQINNMHQADIPGLSCKIYEKETLYKWVCSAKVCWKAMRVQEKVEIDKATRKKIDATITQRYERIDGEVGLMLA</sequence>
<organism evidence="1 2">
    <name type="scientific">Dentiscutata heterogama</name>
    <dbReference type="NCBI Taxonomy" id="1316150"/>
    <lineage>
        <taxon>Eukaryota</taxon>
        <taxon>Fungi</taxon>
        <taxon>Fungi incertae sedis</taxon>
        <taxon>Mucoromycota</taxon>
        <taxon>Glomeromycotina</taxon>
        <taxon>Glomeromycetes</taxon>
        <taxon>Diversisporales</taxon>
        <taxon>Gigasporaceae</taxon>
        <taxon>Dentiscutata</taxon>
    </lineage>
</organism>
<feature type="non-terminal residue" evidence="1">
    <location>
        <position position="256"/>
    </location>
</feature>
<evidence type="ECO:0000313" key="1">
    <source>
        <dbReference type="EMBL" id="CAG8487398.1"/>
    </source>
</evidence>
<accession>A0ACA9KQF5</accession>
<gene>
    <name evidence="1" type="ORF">DHETER_LOCUS2406</name>
</gene>
<protein>
    <submittedName>
        <fullName evidence="1">380_t:CDS:1</fullName>
    </submittedName>
</protein>